<protein>
    <submittedName>
        <fullName evidence="2">Short-chain dehydrogenase-reductase protein</fullName>
        <ecNumber evidence="2">1.1.1.100</ecNumber>
    </submittedName>
</protein>
<dbReference type="RefSeq" id="WP_021776177.1">
    <property type="nucleotide sequence ID" value="NZ_AWXE01000001.1"/>
</dbReference>
<sequence>MPEDMNEAVSDILESGGDSLPDDIMVAAVENYVKHFNNGDYEGVTDLFAEKATVEDPIGTPIKNGKAEIKEFYKMSTQLGAQLALNGPVRAATNAAAFAFSVTTQSPQGNIQVDVIDTFKFDAEGKVTEMCAYWGQLNVKM</sequence>
<keyword evidence="2" id="KW-0560">Oxidoreductase</keyword>
<dbReference type="GO" id="GO:0004316">
    <property type="term" value="F:3-oxoacyl-[acyl-carrier-protein] reductase (NADPH) activity"/>
    <property type="evidence" value="ECO:0007669"/>
    <property type="project" value="UniProtKB-EC"/>
</dbReference>
<dbReference type="Pfam" id="PF12680">
    <property type="entry name" value="SnoaL_2"/>
    <property type="match status" value="1"/>
</dbReference>
<evidence type="ECO:0000313" key="3">
    <source>
        <dbReference type="Proteomes" id="UP000016762"/>
    </source>
</evidence>
<reference evidence="2 3" key="1">
    <citation type="journal article" date="2014" name="FEMS Microbiol. Ecol.">
        <title>Genomic differentiation among two strains of the PS1 clade isolated from geographically separated marine habitats.</title>
        <authorList>
            <person name="Jimenez-Infante F."/>
            <person name="Ngugi D.K."/>
            <person name="Alam I."/>
            <person name="Rashid M."/>
            <person name="Baalawi W."/>
            <person name="Kamau A.A."/>
            <person name="Bajic V.B."/>
            <person name="Stingl U."/>
        </authorList>
    </citation>
    <scope>NUCLEOTIDE SEQUENCE [LARGE SCALE GENOMIC DNA]</scope>
    <source>
        <strain evidence="2 3">RS24</strain>
    </source>
</reference>
<feature type="domain" description="SnoaL-like" evidence="1">
    <location>
        <begin position="29"/>
        <end position="130"/>
    </location>
</feature>
<evidence type="ECO:0000259" key="1">
    <source>
        <dbReference type="Pfam" id="PF12680"/>
    </source>
</evidence>
<keyword evidence="3" id="KW-1185">Reference proteome</keyword>
<dbReference type="eggNOG" id="COG4922">
    <property type="taxonomic scope" value="Bacteria"/>
</dbReference>
<evidence type="ECO:0000313" key="2">
    <source>
        <dbReference type="EMBL" id="ERL47158.1"/>
    </source>
</evidence>
<dbReference type="EMBL" id="AWXE01000001">
    <property type="protein sequence ID" value="ERL47158.1"/>
    <property type="molecule type" value="Genomic_DNA"/>
</dbReference>
<dbReference type="SUPFAM" id="SSF54427">
    <property type="entry name" value="NTF2-like"/>
    <property type="match status" value="1"/>
</dbReference>
<dbReference type="InterPro" id="IPR032710">
    <property type="entry name" value="NTF2-like_dom_sf"/>
</dbReference>
<dbReference type="Gene3D" id="3.10.450.50">
    <property type="match status" value="1"/>
</dbReference>
<gene>
    <name evidence="2" type="primary">gno</name>
    <name evidence="2" type="ORF">RS24_00076</name>
</gene>
<dbReference type="STRING" id="1397666.RS24_00076"/>
<comment type="caution">
    <text evidence="2">The sequence shown here is derived from an EMBL/GenBank/DDBJ whole genome shotgun (WGS) entry which is preliminary data.</text>
</comment>
<accession>U2WUD8</accession>
<proteinExistence type="predicted"/>
<dbReference type="EC" id="1.1.1.100" evidence="2"/>
<name>U2WUD8_9PROT</name>
<organism evidence="2 3">
    <name type="scientific">Candidatus Micropelagius thuwalensis</name>
    <dbReference type="NCBI Taxonomy" id="1397666"/>
    <lineage>
        <taxon>Bacteria</taxon>
        <taxon>Pseudomonadati</taxon>
        <taxon>Pseudomonadota</taxon>
        <taxon>Alphaproteobacteria</taxon>
        <taxon>PS1 clade</taxon>
        <taxon>Candidatus Micropelagius</taxon>
    </lineage>
</organism>
<dbReference type="Proteomes" id="UP000016762">
    <property type="component" value="Unassembled WGS sequence"/>
</dbReference>
<dbReference type="AlphaFoldDB" id="U2WUD8"/>
<dbReference type="InterPro" id="IPR037401">
    <property type="entry name" value="SnoaL-like"/>
</dbReference>